<keyword evidence="3" id="KW-1185">Reference proteome</keyword>
<organism evidence="2 3">
    <name type="scientific">Vannielia litorea</name>
    <dbReference type="NCBI Taxonomy" id="1217970"/>
    <lineage>
        <taxon>Bacteria</taxon>
        <taxon>Pseudomonadati</taxon>
        <taxon>Pseudomonadota</taxon>
        <taxon>Alphaproteobacteria</taxon>
        <taxon>Rhodobacterales</taxon>
        <taxon>Paracoccaceae</taxon>
        <taxon>Vannielia</taxon>
    </lineage>
</organism>
<accession>A0A1N6HP06</accession>
<gene>
    <name evidence="2" type="ORF">SAMN05444002_3558</name>
</gene>
<dbReference type="AlphaFoldDB" id="A0A1N6HP06"/>
<dbReference type="Proteomes" id="UP000184932">
    <property type="component" value="Unassembled WGS sequence"/>
</dbReference>
<sequence>MKTLFTLPAAAFAVMLAATPAGATCYAEYKAKQDNPLKLHYGVMELGNACPPGGEAQAQIASRLQRGGWVLLNVISLFEGTPSKAQQQNAGSNFLRY</sequence>
<dbReference type="STRING" id="1217970.SAMN05444002_3558"/>
<keyword evidence="1" id="KW-0732">Signal</keyword>
<dbReference type="EMBL" id="FSRL01000001">
    <property type="protein sequence ID" value="SIO21507.1"/>
    <property type="molecule type" value="Genomic_DNA"/>
</dbReference>
<protein>
    <recommendedName>
        <fullName evidence="4">Secreted protein</fullName>
    </recommendedName>
</protein>
<feature type="chain" id="PRO_5012207270" description="Secreted protein" evidence="1">
    <location>
        <begin position="24"/>
        <end position="97"/>
    </location>
</feature>
<evidence type="ECO:0000313" key="2">
    <source>
        <dbReference type="EMBL" id="SIO21507.1"/>
    </source>
</evidence>
<evidence type="ECO:0000256" key="1">
    <source>
        <dbReference type="SAM" id="SignalP"/>
    </source>
</evidence>
<dbReference type="OrthoDB" id="7745874at2"/>
<evidence type="ECO:0000313" key="3">
    <source>
        <dbReference type="Proteomes" id="UP000184932"/>
    </source>
</evidence>
<proteinExistence type="predicted"/>
<evidence type="ECO:0008006" key="4">
    <source>
        <dbReference type="Google" id="ProtNLM"/>
    </source>
</evidence>
<reference evidence="3" key="1">
    <citation type="submission" date="2016-11" db="EMBL/GenBank/DDBJ databases">
        <authorList>
            <person name="Varghese N."/>
            <person name="Submissions S."/>
        </authorList>
    </citation>
    <scope>NUCLEOTIDE SEQUENCE [LARGE SCALE GENOMIC DNA]</scope>
    <source>
        <strain evidence="3">DSM 29440</strain>
    </source>
</reference>
<feature type="signal peptide" evidence="1">
    <location>
        <begin position="1"/>
        <end position="23"/>
    </location>
</feature>
<name>A0A1N6HP06_9RHOB</name>
<dbReference type="RefSeq" id="WP_074257448.1">
    <property type="nucleotide sequence ID" value="NZ_FSRL01000001.1"/>
</dbReference>